<dbReference type="Gene3D" id="3.20.20.370">
    <property type="entry name" value="Glycoside hydrolase/deacetylase"/>
    <property type="match status" value="1"/>
</dbReference>
<dbReference type="CDD" id="cd10918">
    <property type="entry name" value="CE4_NodB_like_5s_6s"/>
    <property type="match status" value="1"/>
</dbReference>
<name>A0A0K6HX62_9BURK</name>
<dbReference type="InterPro" id="IPR011330">
    <property type="entry name" value="Glyco_hydro/deAcase_b/a-brl"/>
</dbReference>
<evidence type="ECO:0000259" key="3">
    <source>
        <dbReference type="PROSITE" id="PS51677"/>
    </source>
</evidence>
<organism evidence="4 5">
    <name type="scientific">Thiomonas bhubaneswarensis</name>
    <dbReference type="NCBI Taxonomy" id="339866"/>
    <lineage>
        <taxon>Bacteria</taxon>
        <taxon>Pseudomonadati</taxon>
        <taxon>Pseudomonadota</taxon>
        <taxon>Betaproteobacteria</taxon>
        <taxon>Burkholderiales</taxon>
        <taxon>Thiomonas</taxon>
    </lineage>
</organism>
<dbReference type="AlphaFoldDB" id="A0A0K6HX62"/>
<comment type="subcellular location">
    <subcellularLocation>
        <location evidence="1">Secreted</location>
    </subcellularLocation>
</comment>
<dbReference type="InterPro" id="IPR051398">
    <property type="entry name" value="Polysacch_Deacetylase"/>
</dbReference>
<evidence type="ECO:0000256" key="2">
    <source>
        <dbReference type="ARBA" id="ARBA00022729"/>
    </source>
</evidence>
<gene>
    <name evidence="4" type="ORF">Ga0061069_103162</name>
</gene>
<dbReference type="InterPro" id="IPR002509">
    <property type="entry name" value="NODB_dom"/>
</dbReference>
<evidence type="ECO:0000313" key="4">
    <source>
        <dbReference type="EMBL" id="CUA95597.1"/>
    </source>
</evidence>
<dbReference type="GO" id="GO:0016810">
    <property type="term" value="F:hydrolase activity, acting on carbon-nitrogen (but not peptide) bonds"/>
    <property type="evidence" value="ECO:0007669"/>
    <property type="project" value="InterPro"/>
</dbReference>
<evidence type="ECO:0000313" key="5">
    <source>
        <dbReference type="Proteomes" id="UP000183649"/>
    </source>
</evidence>
<dbReference type="RefSeq" id="WP_055449967.1">
    <property type="nucleotide sequence ID" value="NZ_CYHF01000003.1"/>
</dbReference>
<dbReference type="EMBL" id="CYHF01000003">
    <property type="protein sequence ID" value="CUA95597.1"/>
    <property type="molecule type" value="Genomic_DNA"/>
</dbReference>
<dbReference type="OrthoDB" id="9814639at2"/>
<keyword evidence="2" id="KW-0732">Signal</keyword>
<feature type="domain" description="NodB homology" evidence="3">
    <location>
        <begin position="94"/>
        <end position="325"/>
    </location>
</feature>
<reference evidence="5" key="1">
    <citation type="submission" date="2015-08" db="EMBL/GenBank/DDBJ databases">
        <authorList>
            <person name="Varghese N."/>
        </authorList>
    </citation>
    <scope>NUCLEOTIDE SEQUENCE [LARGE SCALE GENOMIC DNA]</scope>
    <source>
        <strain evidence="5">DSM 18181</strain>
    </source>
</reference>
<proteinExistence type="predicted"/>
<evidence type="ECO:0000256" key="1">
    <source>
        <dbReference type="ARBA" id="ARBA00004613"/>
    </source>
</evidence>
<dbReference type="STRING" id="339866.GCA_001418255_01042"/>
<dbReference type="Proteomes" id="UP000183649">
    <property type="component" value="Unassembled WGS sequence"/>
</dbReference>
<dbReference type="SUPFAM" id="SSF88713">
    <property type="entry name" value="Glycoside hydrolase/deacetylase"/>
    <property type="match status" value="1"/>
</dbReference>
<accession>A0A0K6HX62</accession>
<dbReference type="Pfam" id="PF01522">
    <property type="entry name" value="Polysacc_deac_1"/>
    <property type="match status" value="1"/>
</dbReference>
<dbReference type="PANTHER" id="PTHR34216">
    <property type="match status" value="1"/>
</dbReference>
<dbReference type="GO" id="GO:0005975">
    <property type="term" value="P:carbohydrate metabolic process"/>
    <property type="evidence" value="ECO:0007669"/>
    <property type="project" value="InterPro"/>
</dbReference>
<dbReference type="PROSITE" id="PS51677">
    <property type="entry name" value="NODB"/>
    <property type="match status" value="1"/>
</dbReference>
<protein>
    <submittedName>
        <fullName evidence="4">Polysaccharide deacetylase</fullName>
    </submittedName>
</protein>
<dbReference type="GO" id="GO:0005576">
    <property type="term" value="C:extracellular region"/>
    <property type="evidence" value="ECO:0007669"/>
    <property type="project" value="UniProtKB-SubCell"/>
</dbReference>
<dbReference type="PANTHER" id="PTHR34216:SF3">
    <property type="entry name" value="POLY-BETA-1,6-N-ACETYL-D-GLUCOSAMINE N-DEACETYLASE"/>
    <property type="match status" value="1"/>
</dbReference>
<keyword evidence="5" id="KW-1185">Reference proteome</keyword>
<sequence>MNDSHPASNGSIRRYARTSALSMALSSGMSHWLAYRRPVRRILMLHGVGGAHMTQNELFRMLSWLKLRYRIVPLEALVQDVLGHVPAPVGRGRSELAITFDDGLRNQYTIARPVLEQLAIPATIFACPGMIESERWMWNQEVRARLCRLSPAALVDWARSAGADVGTHEGVIAWMKTLPLASRLQAEAALRDVTPGFVATPQEREAYDPMNWDEVRACDTGMLTIGSHTMTHPILPTLTEDEIRHELQDSRDMLEAQLGRPVDLFCYPNGSTDERVHRIAQSIYRAAVTTEEGMVGAMVDPLAIPRIPASAHLPLLAWRMHRPWA</sequence>